<dbReference type="InterPro" id="IPR000232">
    <property type="entry name" value="HSF_DNA-bd"/>
</dbReference>
<evidence type="ECO:0000256" key="11">
    <source>
        <dbReference type="SAM" id="MobiDB-lite"/>
    </source>
</evidence>
<dbReference type="GO" id="GO:0005634">
    <property type="term" value="C:nucleus"/>
    <property type="evidence" value="ECO:0007669"/>
    <property type="project" value="UniProtKB-SubCell"/>
</dbReference>
<comment type="similarity">
    <text evidence="9">Belongs to the HSF family.</text>
</comment>
<dbReference type="EMBL" id="HBHL01007551">
    <property type="protein sequence ID" value="CAD9716044.1"/>
    <property type="molecule type" value="Transcribed_RNA"/>
</dbReference>
<dbReference type="EMBL" id="HBHL01007553">
    <property type="protein sequence ID" value="CAD9716046.1"/>
    <property type="molecule type" value="Transcribed_RNA"/>
</dbReference>
<dbReference type="SUPFAM" id="SSF46785">
    <property type="entry name" value="Winged helix' DNA-binding domain"/>
    <property type="match status" value="1"/>
</dbReference>
<feature type="region of interest" description="Disordered" evidence="11">
    <location>
        <begin position="331"/>
        <end position="369"/>
    </location>
</feature>
<evidence type="ECO:0000256" key="1">
    <source>
        <dbReference type="ARBA" id="ARBA00004123"/>
    </source>
</evidence>
<dbReference type="EMBL" id="HBHL01007552">
    <property type="protein sequence ID" value="CAD9716045.1"/>
    <property type="molecule type" value="Transcribed_RNA"/>
</dbReference>
<dbReference type="FunFam" id="1.10.10.10:FF:000037">
    <property type="entry name" value="Heat stress transcription factor B-4"/>
    <property type="match status" value="1"/>
</dbReference>
<keyword evidence="8" id="KW-0539">Nucleus</keyword>
<dbReference type="InterPro" id="IPR036388">
    <property type="entry name" value="WH-like_DNA-bd_sf"/>
</dbReference>
<dbReference type="PANTHER" id="PTHR10015">
    <property type="entry name" value="HEAT SHOCK TRANSCRIPTION FACTOR"/>
    <property type="match status" value="1"/>
</dbReference>
<dbReference type="InterPro" id="IPR036390">
    <property type="entry name" value="WH_DNA-bd_sf"/>
</dbReference>
<reference evidence="16 17" key="1">
    <citation type="submission" date="2018-07" db="EMBL/GenBank/DDBJ databases">
        <title>The complete nuclear genome of the prasinophyte Chloropicon primus (CCMP1205).</title>
        <authorList>
            <person name="Pombert J.-F."/>
            <person name="Otis C."/>
            <person name="Turmel M."/>
            <person name="Lemieux C."/>
        </authorList>
    </citation>
    <scope>NUCLEOTIDE SEQUENCE [LARGE SCALE GENOMIC DNA]</scope>
    <source>
        <strain evidence="16 17">CCMP1205</strain>
    </source>
</reference>
<keyword evidence="17" id="KW-1185">Reference proteome</keyword>
<dbReference type="AlphaFoldDB" id="A0A5B8MKS7"/>
<dbReference type="Pfam" id="PF00447">
    <property type="entry name" value="HSF_DNA-bind"/>
    <property type="match status" value="1"/>
</dbReference>
<feature type="coiled-coil region" evidence="10">
    <location>
        <begin position="137"/>
        <end position="185"/>
    </location>
</feature>
<dbReference type="EMBL" id="CP031037">
    <property type="protein sequence ID" value="QDZ20305.1"/>
    <property type="molecule type" value="Genomic_DNA"/>
</dbReference>
<dbReference type="Proteomes" id="UP000316726">
    <property type="component" value="Chromosome 4"/>
</dbReference>
<dbReference type="PRINTS" id="PR00056">
    <property type="entry name" value="HSFDOMAIN"/>
</dbReference>
<dbReference type="PANTHER" id="PTHR10015:SF427">
    <property type="entry name" value="HEAT SHOCK FACTOR PROTEIN"/>
    <property type="match status" value="1"/>
</dbReference>
<keyword evidence="7" id="KW-0804">Transcription</keyword>
<evidence type="ECO:0000256" key="3">
    <source>
        <dbReference type="ARBA" id="ARBA00022553"/>
    </source>
</evidence>
<evidence type="ECO:0000313" key="15">
    <source>
        <dbReference type="EMBL" id="CAD9716046.1"/>
    </source>
</evidence>
<evidence type="ECO:0000313" key="14">
    <source>
        <dbReference type="EMBL" id="CAD9716045.1"/>
    </source>
</evidence>
<evidence type="ECO:0000256" key="8">
    <source>
        <dbReference type="ARBA" id="ARBA00023242"/>
    </source>
</evidence>
<evidence type="ECO:0000256" key="6">
    <source>
        <dbReference type="ARBA" id="ARBA00023125"/>
    </source>
</evidence>
<reference evidence="13" key="2">
    <citation type="submission" date="2021-01" db="EMBL/GenBank/DDBJ databases">
        <authorList>
            <person name="Corre E."/>
            <person name="Pelletier E."/>
            <person name="Niang G."/>
            <person name="Scheremetjew M."/>
            <person name="Finn R."/>
            <person name="Kale V."/>
            <person name="Holt S."/>
            <person name="Cochrane G."/>
            <person name="Meng A."/>
            <person name="Brown T."/>
            <person name="Cohen L."/>
        </authorList>
    </citation>
    <scope>NUCLEOTIDE SEQUENCE</scope>
    <source>
        <strain evidence="13">CCMP1205</strain>
    </source>
</reference>
<evidence type="ECO:0000256" key="10">
    <source>
        <dbReference type="SAM" id="Coils"/>
    </source>
</evidence>
<evidence type="ECO:0000313" key="13">
    <source>
        <dbReference type="EMBL" id="CAD9716044.1"/>
    </source>
</evidence>
<feature type="domain" description="HSF-type DNA-binding" evidence="12">
    <location>
        <begin position="55"/>
        <end position="79"/>
    </location>
</feature>
<dbReference type="STRING" id="1764295.A0A5B8MKS7"/>
<gene>
    <name evidence="16" type="ORF">A3770_04p28230</name>
    <name evidence="13" type="ORF">CPRI1469_LOCUS4900</name>
    <name evidence="14" type="ORF">CPRI1469_LOCUS4901</name>
    <name evidence="15" type="ORF">CPRI1469_LOCUS4902</name>
</gene>
<proteinExistence type="inferred from homology"/>
<evidence type="ECO:0000256" key="9">
    <source>
        <dbReference type="RuleBase" id="RU004020"/>
    </source>
</evidence>
<keyword evidence="4" id="KW-0805">Transcription regulation</keyword>
<keyword evidence="3" id="KW-0597">Phosphoprotein</keyword>
<evidence type="ECO:0000256" key="4">
    <source>
        <dbReference type="ARBA" id="ARBA00023015"/>
    </source>
</evidence>
<evidence type="ECO:0000256" key="2">
    <source>
        <dbReference type="ARBA" id="ARBA00011233"/>
    </source>
</evidence>
<evidence type="ECO:0000313" key="16">
    <source>
        <dbReference type="EMBL" id="QDZ20305.1"/>
    </source>
</evidence>
<dbReference type="GO" id="GO:0043565">
    <property type="term" value="F:sequence-specific DNA binding"/>
    <property type="evidence" value="ECO:0007669"/>
    <property type="project" value="InterPro"/>
</dbReference>
<organism evidence="16 17">
    <name type="scientific">Chloropicon primus</name>
    <dbReference type="NCBI Taxonomy" id="1764295"/>
    <lineage>
        <taxon>Eukaryota</taxon>
        <taxon>Viridiplantae</taxon>
        <taxon>Chlorophyta</taxon>
        <taxon>Chloropicophyceae</taxon>
        <taxon>Chloropicales</taxon>
        <taxon>Chloropicaceae</taxon>
        <taxon>Chloropicon</taxon>
    </lineage>
</organism>
<comment type="subunit">
    <text evidence="2">Homotrimer.</text>
</comment>
<protein>
    <submittedName>
        <fullName evidence="16">Heat shock factor protein</fullName>
    </submittedName>
</protein>
<dbReference type="SMART" id="SM00415">
    <property type="entry name" value="HSF"/>
    <property type="match status" value="1"/>
</dbReference>
<dbReference type="Gene3D" id="1.10.10.10">
    <property type="entry name" value="Winged helix-like DNA-binding domain superfamily/Winged helix DNA-binding domain"/>
    <property type="match status" value="1"/>
</dbReference>
<sequence length="369" mass="41441">MGTTVAGHGSDAVPPFLTKTYDLVNSASSNDVVSWGETGKTFIVWKPAEFARDLLPKHFKHNNFSSFVRQLNTYGFRKVDPDKWEFSNDNFQKKARHLLKDIHRRKPAKAVKEEGPGKHVSTALIEVGQYGGVTETLDQLKRDRDVLMKELVNVRQRQHVMEEQMLHMQNRMERAENRQSTAEKSQAQIYQLVQQALSNPGVLHQILSRKANYGMPYIESSEAIGKRKKIRAKRPLSTDQGVNYDLFPQHEPESTSYNYLPEPTIPALPPSPMTNALETFFPEQSPMKTEEVAGENRVGGIKEYDGFGPDQLALGKLNLKQPAAAELLQNSSGHSWGFGSQKGDLEENGAEGIDSFLDFGTDVPTVQEE</sequence>
<keyword evidence="6" id="KW-0238">DNA-binding</keyword>
<evidence type="ECO:0000313" key="17">
    <source>
        <dbReference type="Proteomes" id="UP000316726"/>
    </source>
</evidence>
<evidence type="ECO:0000259" key="12">
    <source>
        <dbReference type="PROSITE" id="PS00434"/>
    </source>
</evidence>
<comment type="subcellular location">
    <subcellularLocation>
        <location evidence="1">Nucleus</location>
    </subcellularLocation>
</comment>
<dbReference type="GO" id="GO:0003700">
    <property type="term" value="F:DNA-binding transcription factor activity"/>
    <property type="evidence" value="ECO:0007669"/>
    <property type="project" value="InterPro"/>
</dbReference>
<dbReference type="OrthoDB" id="60033at2759"/>
<name>A0A5B8MKS7_9CHLO</name>
<evidence type="ECO:0000256" key="5">
    <source>
        <dbReference type="ARBA" id="ARBA00023016"/>
    </source>
</evidence>
<accession>A0A5B8MKS7</accession>
<keyword evidence="10" id="KW-0175">Coiled coil</keyword>
<keyword evidence="5 16" id="KW-0346">Stress response</keyword>
<dbReference type="PROSITE" id="PS00434">
    <property type="entry name" value="HSF_DOMAIN"/>
    <property type="match status" value="1"/>
</dbReference>
<evidence type="ECO:0000256" key="7">
    <source>
        <dbReference type="ARBA" id="ARBA00023163"/>
    </source>
</evidence>